<dbReference type="Proteomes" id="UP000288805">
    <property type="component" value="Unassembled WGS sequence"/>
</dbReference>
<feature type="compositionally biased region" description="Polar residues" evidence="1">
    <location>
        <begin position="289"/>
        <end position="301"/>
    </location>
</feature>
<gene>
    <name evidence="3" type="ORF">CK203_042225</name>
</gene>
<dbReference type="PANTHER" id="PTHR48475">
    <property type="entry name" value="RIBONUCLEASE H"/>
    <property type="match status" value="1"/>
</dbReference>
<evidence type="ECO:0000313" key="3">
    <source>
        <dbReference type="EMBL" id="RVW86520.1"/>
    </source>
</evidence>
<feature type="domain" description="Retrotransposon gag" evidence="2">
    <location>
        <begin position="181"/>
        <end position="225"/>
    </location>
</feature>
<dbReference type="EMBL" id="QGNW01000193">
    <property type="protein sequence ID" value="RVW86520.1"/>
    <property type="molecule type" value="Genomic_DNA"/>
</dbReference>
<dbReference type="InterPro" id="IPR012337">
    <property type="entry name" value="RNaseH-like_sf"/>
</dbReference>
<feature type="compositionally biased region" description="Low complexity" evidence="1">
    <location>
        <begin position="875"/>
        <end position="888"/>
    </location>
</feature>
<dbReference type="SUPFAM" id="SSF53098">
    <property type="entry name" value="Ribonuclease H-like"/>
    <property type="match status" value="1"/>
</dbReference>
<evidence type="ECO:0000256" key="1">
    <source>
        <dbReference type="SAM" id="MobiDB-lite"/>
    </source>
</evidence>
<reference evidence="3 4" key="1">
    <citation type="journal article" date="2018" name="PLoS Genet.">
        <title>Population sequencing reveals clonal diversity and ancestral inbreeding in the grapevine cultivar Chardonnay.</title>
        <authorList>
            <person name="Roach M.J."/>
            <person name="Johnson D.L."/>
            <person name="Bohlmann J."/>
            <person name="van Vuuren H.J."/>
            <person name="Jones S.J."/>
            <person name="Pretorius I.S."/>
            <person name="Schmidt S.A."/>
            <person name="Borneman A.R."/>
        </authorList>
    </citation>
    <scope>NUCLEOTIDE SEQUENCE [LARGE SCALE GENOMIC DNA]</scope>
    <source>
        <strain evidence="4">cv. Chardonnay</strain>
        <tissue evidence="3">Leaf</tissue>
    </source>
</reference>
<dbReference type="SUPFAM" id="SSF56672">
    <property type="entry name" value="DNA/RNA polymerases"/>
    <property type="match status" value="1"/>
</dbReference>
<sequence length="1209" mass="135952">MCGGDDHLAWKRPVSWRRAEGCVPPEGSDFVHSLDTPSWVRVEERLVRGQQGRPPVVQDETPYDSHPPPPPLLVPSVPQASPYVLHGHSEIAPPAVVQTAVADDTHARMDRIEQRMRQLRVSDGSAVWDDLEDMSVASFLTKFRMPDIERYTGIGCPRIHLQLYSTVIRAHGLDKPQMITLFTLSLSGAAQHWFASLESSRRRTWDDLAQEFLRQFSFNTVVDTIRERPDSDGFEEPTAEDCQTCGRVPFADFGSLVMALYDVEDGISRGLWVDSSPSDVKGKKPFVGQRSTDVSAISSSSQRPPRHHQPVPQLLKTHSSYTPQQFRPRALRPTFIKHIRLSHWLYFTMPLRALRGLLFHTRPLDNHAMLRSMPLSQALRKLIEAGLLTALTPRPPPQPLPPQFMMDLHCAYHQGPGHETDRCTALRHAIQDLIVKTSFVLAPDVEEVQAPRSDDPQTPDVQYILRGGRVLRQPPLAAAARPLEGTLSQEEVKREDDEILRQLQSTQARISIWSLLASSSTHQDALTRALSQIRVDTTTTPEGLIHMMTAGRATCIVFSDDDLPSEGSDHTRPLFISTVRAYDSTKREVMGTLEIELRIGPATFVTIFQVLRIPTSFNLFLGRPWIHRAGAIPSSLHHKVKFIHEGQHSGARHDEGHVLSTRHGVGLTSARAQVRSRLTHTPFDYPIRPYTMRLSDYFVRASEPQTRSNVIIGGLSATQEVGLQRLVRQLRLSDEAPGISTTAFTIPSFPDRMSLMTLYFPDEIDERRTFAEVGDIVDEAALHDQYTDEMFALSLSQIEETVQPGLASSFDLFGVSTIEFAEEIQIAPALEIAEDAIALLPVSCDIDLSAPSSPTSQIFDIDDEIAQHDSDDDSSSVSDSDPVDQRVSPADMPGLDPSIVQHRLPLLPHARPVKQKLRRLHPRWSLQVKRRSEAAQCRIFQWSSTRSGWPMSSLFPKRTARSFDVVLYGRIFGYSQILMAPEDMEKTSFITEWDDMIVKSRDRSDHLAALESERGIEVDPDKIRAILDMPAPRTERESQPTVWDDQCQRAFERIESTCCHPPVWRLLHQAVLTPICQFQTWLWVHTRLVGRLMRWLVLLTEFDIHYVTQKSIRGSIVADHLASLPVSDARAIDDDFPDEDVVAVTSLSGWRMYFDGAANHSGYGIGVLLISPHGDHIPRSVRLAFSDRHPATNNIVEYEACILGLETAS</sequence>
<evidence type="ECO:0000259" key="2">
    <source>
        <dbReference type="Pfam" id="PF03732"/>
    </source>
</evidence>
<dbReference type="InterPro" id="IPR005162">
    <property type="entry name" value="Retrotrans_gag_dom"/>
</dbReference>
<protein>
    <recommendedName>
        <fullName evidence="2">Retrotransposon gag domain-containing protein</fullName>
    </recommendedName>
</protein>
<dbReference type="Pfam" id="PF03732">
    <property type="entry name" value="Retrotrans_gag"/>
    <property type="match status" value="1"/>
</dbReference>
<feature type="region of interest" description="Disordered" evidence="1">
    <location>
        <begin position="46"/>
        <end position="69"/>
    </location>
</feature>
<accession>A0A438HQ30</accession>
<feature type="region of interest" description="Disordered" evidence="1">
    <location>
        <begin position="277"/>
        <end position="313"/>
    </location>
</feature>
<dbReference type="AlphaFoldDB" id="A0A438HQ30"/>
<dbReference type="InterPro" id="IPR036397">
    <property type="entry name" value="RNaseH_sf"/>
</dbReference>
<name>A0A438HQ30_VITVI</name>
<dbReference type="Gene3D" id="3.30.420.10">
    <property type="entry name" value="Ribonuclease H-like superfamily/Ribonuclease H"/>
    <property type="match status" value="1"/>
</dbReference>
<organism evidence="3 4">
    <name type="scientific">Vitis vinifera</name>
    <name type="common">Grape</name>
    <dbReference type="NCBI Taxonomy" id="29760"/>
    <lineage>
        <taxon>Eukaryota</taxon>
        <taxon>Viridiplantae</taxon>
        <taxon>Streptophyta</taxon>
        <taxon>Embryophyta</taxon>
        <taxon>Tracheophyta</taxon>
        <taxon>Spermatophyta</taxon>
        <taxon>Magnoliopsida</taxon>
        <taxon>eudicotyledons</taxon>
        <taxon>Gunneridae</taxon>
        <taxon>Pentapetalae</taxon>
        <taxon>rosids</taxon>
        <taxon>Vitales</taxon>
        <taxon>Vitaceae</taxon>
        <taxon>Viteae</taxon>
        <taxon>Vitis</taxon>
    </lineage>
</organism>
<dbReference type="GO" id="GO:0003676">
    <property type="term" value="F:nucleic acid binding"/>
    <property type="evidence" value="ECO:0007669"/>
    <property type="project" value="InterPro"/>
</dbReference>
<evidence type="ECO:0000313" key="4">
    <source>
        <dbReference type="Proteomes" id="UP000288805"/>
    </source>
</evidence>
<comment type="caution">
    <text evidence="3">The sequence shown here is derived from an EMBL/GenBank/DDBJ whole genome shotgun (WGS) entry which is preliminary data.</text>
</comment>
<dbReference type="InterPro" id="IPR043502">
    <property type="entry name" value="DNA/RNA_pol_sf"/>
</dbReference>
<proteinExistence type="predicted"/>
<feature type="region of interest" description="Disordered" evidence="1">
    <location>
        <begin position="867"/>
        <end position="893"/>
    </location>
</feature>
<dbReference type="PANTHER" id="PTHR48475:SF1">
    <property type="entry name" value="RNASE H TYPE-1 DOMAIN-CONTAINING PROTEIN"/>
    <property type="match status" value="1"/>
</dbReference>